<dbReference type="EMBL" id="AP002744">
    <property type="protein sequence ID" value="BAB19061.1"/>
    <property type="molecule type" value="Genomic_DNA"/>
</dbReference>
<organism evidence="2">
    <name type="scientific">Oryza sativa subsp. japonica</name>
    <name type="common">Rice</name>
    <dbReference type="NCBI Taxonomy" id="39947"/>
    <lineage>
        <taxon>Eukaryota</taxon>
        <taxon>Viridiplantae</taxon>
        <taxon>Streptophyta</taxon>
        <taxon>Embryophyta</taxon>
        <taxon>Tracheophyta</taxon>
        <taxon>Spermatophyta</taxon>
        <taxon>Magnoliopsida</taxon>
        <taxon>Liliopsida</taxon>
        <taxon>Poales</taxon>
        <taxon>Poaceae</taxon>
        <taxon>BOP clade</taxon>
        <taxon>Oryzoideae</taxon>
        <taxon>Oryzeae</taxon>
        <taxon>Oryzinae</taxon>
        <taxon>Oryza</taxon>
        <taxon>Oryza sativa</taxon>
    </lineage>
</organism>
<feature type="compositionally biased region" description="Pro residues" evidence="1">
    <location>
        <begin position="71"/>
        <end position="82"/>
    </location>
</feature>
<evidence type="ECO:0000256" key="1">
    <source>
        <dbReference type="SAM" id="MobiDB-lite"/>
    </source>
</evidence>
<dbReference type="Proteomes" id="UP000817658">
    <property type="component" value="Chromosome 1"/>
</dbReference>
<accession>Q9FPB0</accession>
<sequence>MPSSTADLAPLYGLHTVGERSCIPDLEVEIAGVEVERQRIWQDWVVVVAAGHRREEEGDGPTGRRREMDPPAVPCAAPPPLRPLRHPHRSSDRAAPLPSRSSDCAAPPLHTYKGNARVSNHQCCRIGERTGEREIWLAEHRLLKGNNRGKSTEEPACCT</sequence>
<reference evidence="2" key="1">
    <citation type="journal article" date="2002" name="Nature">
        <title>The genome sequence and structure of rice chromosome 1.</title>
        <authorList>
            <person name="Sasaki T."/>
            <person name="Matsumoto T."/>
            <person name="Yamamoto K."/>
            <person name="Sakata K."/>
            <person name="Baba T."/>
            <person name="Katayose Y."/>
            <person name="Wu J."/>
            <person name="Niimura Y."/>
            <person name="Cheng Z."/>
            <person name="Nagamura Y."/>
            <person name="Antonio B.A."/>
            <person name="Kanamori H."/>
            <person name="Hosokawa S."/>
            <person name="Masukawa M."/>
            <person name="Arikawa K."/>
            <person name="Chiden Y."/>
            <person name="Hayashi M."/>
            <person name="Okamoto M."/>
            <person name="Ando T."/>
            <person name="Aoki H."/>
            <person name="Arita K."/>
            <person name="Hamada M."/>
            <person name="Harada C."/>
            <person name="Hijishita S."/>
            <person name="Honda M."/>
            <person name="Ichikawa Y."/>
            <person name="Idonuma A."/>
            <person name="Iijima M."/>
            <person name="Ikeda M."/>
            <person name="Ikeno M."/>
            <person name="Itoh S."/>
            <person name="Itoh T."/>
            <person name="Itoh Y."/>
            <person name="Itoh Y."/>
            <person name="Iwabuchi A."/>
            <person name="Kamiya K."/>
            <person name="Karasawa W."/>
            <person name="Katagiri S."/>
            <person name="Kikuta A."/>
            <person name="Kobayashi N."/>
            <person name="Kono I."/>
            <person name="Machita K."/>
            <person name="Maehara T."/>
            <person name="Mizuno H."/>
            <person name="Mizubayashi T."/>
            <person name="Mukai Y."/>
            <person name="Nagasaki H."/>
            <person name="Nakashima M."/>
            <person name="Nakama Y."/>
            <person name="Nakamichi Y."/>
            <person name="Nakamura M."/>
            <person name="Namiki N."/>
            <person name="Negishi M."/>
            <person name="Ohta I."/>
            <person name="Ono N."/>
            <person name="Saji S."/>
            <person name="Sakai K."/>
            <person name="Shibata M."/>
            <person name="Shimokawa T."/>
            <person name="Shomura A."/>
            <person name="Song J."/>
            <person name="Takazaki Y."/>
            <person name="Terasawa K."/>
            <person name="Tsuji K."/>
            <person name="Waki K."/>
            <person name="Yamagata H."/>
            <person name="Yamane H."/>
            <person name="Yoshiki S."/>
            <person name="Yoshihara R."/>
            <person name="Yukawa K."/>
            <person name="Zhong H."/>
            <person name="Iwama H."/>
            <person name="Endo T."/>
            <person name="Ito H."/>
            <person name="Hahn J.H."/>
            <person name="Kim H.I."/>
            <person name="Eun M.Y."/>
            <person name="Yano M."/>
            <person name="Jiang J."/>
            <person name="Gojobori T."/>
        </authorList>
    </citation>
    <scope>NUCLEOTIDE SEQUENCE [LARGE SCALE GENOMIC DNA]</scope>
</reference>
<proteinExistence type="predicted"/>
<feature type="region of interest" description="Disordered" evidence="1">
    <location>
        <begin position="53"/>
        <end position="108"/>
    </location>
</feature>
<gene>
    <name evidence="2" type="primary">P0006C01.3</name>
</gene>
<feature type="compositionally biased region" description="Basic and acidic residues" evidence="1">
    <location>
        <begin position="53"/>
        <end position="69"/>
    </location>
</feature>
<name>Q9FPB0_ORYSJ</name>
<protein>
    <submittedName>
        <fullName evidence="2">Uncharacterized protein</fullName>
    </submittedName>
</protein>
<evidence type="ECO:0000313" key="2">
    <source>
        <dbReference type="EMBL" id="BAB19061.1"/>
    </source>
</evidence>
<dbReference type="AlphaFoldDB" id="Q9FPB0"/>